<dbReference type="PANTHER" id="PTHR11814">
    <property type="entry name" value="SULFATE TRANSPORTER"/>
    <property type="match status" value="1"/>
</dbReference>
<feature type="transmembrane region" description="Helical" evidence="6">
    <location>
        <begin position="38"/>
        <end position="54"/>
    </location>
</feature>
<feature type="transmembrane region" description="Helical" evidence="6">
    <location>
        <begin position="108"/>
        <end position="127"/>
    </location>
</feature>
<comment type="subcellular location">
    <subcellularLocation>
        <location evidence="1">Membrane</location>
        <topology evidence="1">Multi-pass membrane protein</topology>
    </subcellularLocation>
</comment>
<keyword evidence="3 6" id="KW-1133">Transmembrane helix</keyword>
<dbReference type="InterPro" id="IPR001902">
    <property type="entry name" value="SLC26A/SulP_fam"/>
</dbReference>
<feature type="transmembrane region" description="Helical" evidence="6">
    <location>
        <begin position="257"/>
        <end position="279"/>
    </location>
</feature>
<evidence type="ECO:0000259" key="7">
    <source>
        <dbReference type="Pfam" id="PF00916"/>
    </source>
</evidence>
<dbReference type="KEGG" id="lacs:H4075_01115"/>
<feature type="transmembrane region" description="Helical" evidence="6">
    <location>
        <begin position="300"/>
        <end position="322"/>
    </location>
</feature>
<dbReference type="AlphaFoldDB" id="A0A7G5XH74"/>
<keyword evidence="9" id="KW-1185">Reference proteome</keyword>
<evidence type="ECO:0000256" key="1">
    <source>
        <dbReference type="ARBA" id="ARBA00004141"/>
    </source>
</evidence>
<feature type="domain" description="SLC26A/SulP transporter" evidence="7">
    <location>
        <begin position="8"/>
        <end position="394"/>
    </location>
</feature>
<dbReference type="InterPro" id="IPR011547">
    <property type="entry name" value="SLC26A/SulP_dom"/>
</dbReference>
<dbReference type="GO" id="GO:0016020">
    <property type="term" value="C:membrane"/>
    <property type="evidence" value="ECO:0007669"/>
    <property type="project" value="UniProtKB-SubCell"/>
</dbReference>
<gene>
    <name evidence="8" type="ORF">H4075_01115</name>
</gene>
<feature type="transmembrane region" description="Helical" evidence="6">
    <location>
        <begin position="12"/>
        <end position="32"/>
    </location>
</feature>
<keyword evidence="2 6" id="KW-0812">Transmembrane</keyword>
<feature type="region of interest" description="Disordered" evidence="5">
    <location>
        <begin position="524"/>
        <end position="544"/>
    </location>
</feature>
<dbReference type="RefSeq" id="WP_182803352.1">
    <property type="nucleotide sequence ID" value="NZ_CP060007.1"/>
</dbReference>
<protein>
    <submittedName>
        <fullName evidence="8">SulP family inorganic anion transporter</fullName>
    </submittedName>
</protein>
<name>A0A7G5XH74_9BACT</name>
<reference evidence="9" key="1">
    <citation type="submission" date="2020-08" db="EMBL/GenBank/DDBJ databases">
        <title>Lacibacter sp. S13-6-6 genome sequencing.</title>
        <authorList>
            <person name="Jin L."/>
        </authorList>
    </citation>
    <scope>NUCLEOTIDE SEQUENCE [LARGE SCALE GENOMIC DNA]</scope>
    <source>
        <strain evidence="9">S13-6-6</strain>
    </source>
</reference>
<dbReference type="Pfam" id="PF00916">
    <property type="entry name" value="Sulfate_transp"/>
    <property type="match status" value="1"/>
</dbReference>
<keyword evidence="4 6" id="KW-0472">Membrane</keyword>
<feature type="transmembrane region" description="Helical" evidence="6">
    <location>
        <begin position="389"/>
        <end position="419"/>
    </location>
</feature>
<evidence type="ECO:0000313" key="9">
    <source>
        <dbReference type="Proteomes" id="UP000515344"/>
    </source>
</evidence>
<evidence type="ECO:0000256" key="3">
    <source>
        <dbReference type="ARBA" id="ARBA00022989"/>
    </source>
</evidence>
<proteinExistence type="predicted"/>
<evidence type="ECO:0000256" key="5">
    <source>
        <dbReference type="SAM" id="MobiDB-lite"/>
    </source>
</evidence>
<evidence type="ECO:0000256" key="4">
    <source>
        <dbReference type="ARBA" id="ARBA00023136"/>
    </source>
</evidence>
<feature type="transmembrane region" description="Helical" evidence="6">
    <location>
        <begin position="197"/>
        <end position="214"/>
    </location>
</feature>
<dbReference type="EMBL" id="CP060007">
    <property type="protein sequence ID" value="QNA44827.1"/>
    <property type="molecule type" value="Genomic_DNA"/>
</dbReference>
<evidence type="ECO:0000313" key="8">
    <source>
        <dbReference type="EMBL" id="QNA44827.1"/>
    </source>
</evidence>
<feature type="compositionally biased region" description="Basic and acidic residues" evidence="5">
    <location>
        <begin position="534"/>
        <end position="544"/>
    </location>
</feature>
<accession>A0A7G5XH74</accession>
<dbReference type="Proteomes" id="UP000515344">
    <property type="component" value="Chromosome"/>
</dbReference>
<dbReference type="GO" id="GO:0055085">
    <property type="term" value="P:transmembrane transport"/>
    <property type="evidence" value="ECO:0007669"/>
    <property type="project" value="InterPro"/>
</dbReference>
<evidence type="ECO:0000256" key="2">
    <source>
        <dbReference type="ARBA" id="ARBA00022692"/>
    </source>
</evidence>
<feature type="transmembrane region" description="Helical" evidence="6">
    <location>
        <begin position="166"/>
        <end position="185"/>
    </location>
</feature>
<sequence>MKITTKYLKTDLLSGMVVFLVALPLCLGIAVASGAPPFAGIICGVIAGIVVGSLSSSNVSVSGPAAGLIAIVLVAINDLGYEAFLVAVMAAGLIQLILGFIKAGTISTYFPTAVIEGMLVAIGIIIIKKELPHAIGYDKAHEGDWFALEKGSETGFFTEIINSINYAHLGAIIVTVVSLGILIAFNKLSFLKKIKALPGALVVVVVGIVINEIFKATGSNLAISQDHLVTLPTASSVSEFFGQFITPDFSAVTDTKVWIVGLTIAIVASIETLLCLEAGDKMDPLKRYSSANTELKAQGIGNILSGLVGGLPMTSVIVRTTANINSGAKTKLSAIAHGVFLLLTVVAIPFLLNKIPMACLAAILIMIGMRLASAKVFKHMWHNGKHQFIPFIVTVVAVVFTDLLKGVGVGLAVSVIFILRGNMKLAYFFKKEKHKEGETIYIDLAQEVSFLNKAAIKQTLAHLPENSNVVIDAANTVYIDFDVLELIRDFLDFGSKDKNITVTLRNFKEAYRMADAVHVHSQKNGTPVGIGTTEPEKILESQKN</sequence>
<evidence type="ECO:0000256" key="6">
    <source>
        <dbReference type="SAM" id="Phobius"/>
    </source>
</evidence>
<organism evidence="8 9">
    <name type="scientific">Lacibacter sediminis</name>
    <dbReference type="NCBI Taxonomy" id="2760713"/>
    <lineage>
        <taxon>Bacteria</taxon>
        <taxon>Pseudomonadati</taxon>
        <taxon>Bacteroidota</taxon>
        <taxon>Chitinophagia</taxon>
        <taxon>Chitinophagales</taxon>
        <taxon>Chitinophagaceae</taxon>
        <taxon>Lacibacter</taxon>
    </lineage>
</organism>
<feature type="transmembrane region" description="Helical" evidence="6">
    <location>
        <begin position="334"/>
        <end position="352"/>
    </location>
</feature>